<dbReference type="KEGG" id="vg:80398134"/>
<dbReference type="Pfam" id="PF03431">
    <property type="entry name" value="RNA_replicase_B"/>
    <property type="match status" value="1"/>
</dbReference>
<protein>
    <recommendedName>
        <fullName evidence="1">RNA-directed RNA polymerase</fullName>
        <ecNumber evidence="1">2.7.7.48</ecNumber>
    </recommendedName>
    <alternativeName>
        <fullName evidence="7">RNA replicase beta chain</fullName>
    </alternativeName>
</protein>
<dbReference type="InterPro" id="IPR007096">
    <property type="entry name" value="RNA-dir_Rpol_cat_phage"/>
</dbReference>
<evidence type="ECO:0000256" key="4">
    <source>
        <dbReference type="ARBA" id="ARBA00022695"/>
    </source>
</evidence>
<feature type="binding site" evidence="9">
    <location>
        <position position="292"/>
    </location>
    <ligand>
        <name>Mg(2+)</name>
        <dbReference type="ChEBI" id="CHEBI:18420"/>
        <label>2</label>
    </ligand>
</feature>
<dbReference type="SUPFAM" id="SSF56672">
    <property type="entry name" value="DNA/RNA polymerases"/>
    <property type="match status" value="1"/>
</dbReference>
<feature type="binding site" evidence="9">
    <location>
        <position position="372"/>
    </location>
    <ligand>
        <name>Mg(2+)</name>
        <dbReference type="ChEBI" id="CHEBI:18420"/>
        <label>2</label>
    </ligand>
</feature>
<evidence type="ECO:0000256" key="9">
    <source>
        <dbReference type="PIRSR" id="PIRSR605093-1"/>
    </source>
</evidence>
<name>A0A8S5L1S9_9VIRU</name>
<keyword evidence="9" id="KW-0460">Magnesium</keyword>
<proteinExistence type="predicted"/>
<feature type="domain" description="RdRp catalytic" evidence="10">
    <location>
        <begin position="277"/>
        <end position="404"/>
    </location>
</feature>
<reference evidence="11" key="1">
    <citation type="submission" date="2020-09" db="EMBL/GenBank/DDBJ databases">
        <title>Leviviricetes taxonomy.</title>
        <authorList>
            <person name="Stockdale S.R."/>
            <person name="Callanan J."/>
            <person name="Adriaenssens E.M."/>
            <person name="Kuhn J.H."/>
            <person name="Rumnieks J."/>
            <person name="Shkoporov A."/>
            <person name="Draper L.A."/>
            <person name="Ross P."/>
            <person name="Hill C."/>
        </authorList>
    </citation>
    <scope>NUCLEOTIDE SEQUENCE</scope>
</reference>
<evidence type="ECO:0000256" key="1">
    <source>
        <dbReference type="ARBA" id="ARBA00012494"/>
    </source>
</evidence>
<evidence type="ECO:0000256" key="2">
    <source>
        <dbReference type="ARBA" id="ARBA00022484"/>
    </source>
</evidence>
<keyword evidence="4" id="KW-0548">Nucleotidyltransferase</keyword>
<dbReference type="RefSeq" id="YP_010769190.1">
    <property type="nucleotide sequence ID" value="NC_073903.1"/>
</dbReference>
<dbReference type="EMBL" id="BK013708">
    <property type="protein sequence ID" value="DAD51066.1"/>
    <property type="molecule type" value="Genomic_RNA"/>
</dbReference>
<dbReference type="GO" id="GO:0039694">
    <property type="term" value="P:viral RNA genome replication"/>
    <property type="evidence" value="ECO:0007669"/>
    <property type="project" value="InterPro"/>
</dbReference>
<dbReference type="EC" id="2.7.7.48" evidence="1"/>
<keyword evidence="6" id="KW-0693">Viral RNA replication</keyword>
<dbReference type="Proteomes" id="UP000680771">
    <property type="component" value="Segment"/>
</dbReference>
<dbReference type="InterPro" id="IPR005093">
    <property type="entry name" value="RNArep_beta"/>
</dbReference>
<evidence type="ECO:0000256" key="5">
    <source>
        <dbReference type="ARBA" id="ARBA00022741"/>
    </source>
</evidence>
<evidence type="ECO:0000256" key="7">
    <source>
        <dbReference type="ARBA" id="ARBA00030248"/>
    </source>
</evidence>
<dbReference type="GeneID" id="80398134"/>
<evidence type="ECO:0000256" key="8">
    <source>
        <dbReference type="ARBA" id="ARBA00048744"/>
    </source>
</evidence>
<evidence type="ECO:0000313" key="11">
    <source>
        <dbReference type="EMBL" id="DAD51066.1"/>
    </source>
</evidence>
<keyword evidence="2 11" id="KW-0696">RNA-directed RNA polymerase</keyword>
<evidence type="ECO:0000256" key="6">
    <source>
        <dbReference type="ARBA" id="ARBA00022953"/>
    </source>
</evidence>
<accession>A0A8S5L1S9</accession>
<evidence type="ECO:0000256" key="3">
    <source>
        <dbReference type="ARBA" id="ARBA00022679"/>
    </source>
</evidence>
<evidence type="ECO:0000313" key="12">
    <source>
        <dbReference type="Proteomes" id="UP000680771"/>
    </source>
</evidence>
<dbReference type="GO" id="GO:0046872">
    <property type="term" value="F:metal ion binding"/>
    <property type="evidence" value="ECO:0007669"/>
    <property type="project" value="UniProtKB-KW"/>
</dbReference>
<keyword evidence="12" id="KW-1185">Reference proteome</keyword>
<dbReference type="GO" id="GO:0003968">
    <property type="term" value="F:RNA-directed RNA polymerase activity"/>
    <property type="evidence" value="ECO:0007669"/>
    <property type="project" value="UniProtKB-KW"/>
</dbReference>
<keyword evidence="9" id="KW-0479">Metal-binding</keyword>
<sequence length="599" mass="66656">MRKIAHWTEEYSSSESIDILKSLALAHAEAAGPGGARIKSLIRRDDLRGLVEFELDYNDFGPGGQSVESAYHQRQALAFFSKLESLDVGFDKEQAALDAFNSAEHLCFDTNNIFRLRKQGKFCFSPAVESQLFVAQRKISKVLGAFPSFEQLGYRFGKGATTLTKKRMASVREKFAAGVACSAELFPAAVPLLRELPVLCEGWASCLVKTDEEDWYSIPVVINDGKLEFAKKNAKTYRATVTEPPLNGLYQLALGDEMVLRLGAFGLDLKDQTRNQRLAREGSLTGALATLDLKSASDCEAIELVYDLLPLDWAVGLGRARTGAIQYRGQRLVLEKFSSMGNGFTFPLESLIFWALASAVCEPGEVVSVYGDDIIIPSKRYEALVELLTAVGFIPNLKKSYATGPFRESCGADFLLGVNIRPYYQKEWVSARSLFTLHNFYKRRGLDDFASHVLDTFIHPSLHIFGPEGYGDGHLLGDYPRKRKERHTRSGYAGYFFDTFTVKARKDTRPALPTDFVLPSYSVYHRSAAEVLPDFLCKPDEAKRNAKFLAAFQRGFSSLVDNVAIPDHKFEDGEVVKAVAFPLSDEDGGYKRLTIYTLG</sequence>
<comment type="cofactor">
    <cofactor evidence="9">
        <name>Mg(2+)</name>
        <dbReference type="ChEBI" id="CHEBI:18420"/>
    </cofactor>
    <text evidence="9">Binds 2 Mg(2+) per subunit.</text>
</comment>
<keyword evidence="5" id="KW-0547">Nucleotide-binding</keyword>
<organism evidence="11 12">
    <name type="scientific">ssRNA phage SRR7976299_9</name>
    <dbReference type="NCBI Taxonomy" id="2786649"/>
    <lineage>
        <taxon>Viruses</taxon>
        <taxon>Riboviria</taxon>
        <taxon>Orthornavirae</taxon>
        <taxon>Lenarviricota</taxon>
        <taxon>Leviviricetes</taxon>
        <taxon>Norzivirales</taxon>
        <taxon>Fiersviridae</taxon>
        <taxon>Cauhldivirus</taxon>
        <taxon>Cauhldivirus limicola</taxon>
    </lineage>
</organism>
<evidence type="ECO:0000259" key="10">
    <source>
        <dbReference type="PROSITE" id="PS50522"/>
    </source>
</evidence>
<dbReference type="InterPro" id="IPR043502">
    <property type="entry name" value="DNA/RNA_pol_sf"/>
</dbReference>
<dbReference type="PROSITE" id="PS50522">
    <property type="entry name" value="RDRP_PHAGE"/>
    <property type="match status" value="1"/>
</dbReference>
<dbReference type="GO" id="GO:0000166">
    <property type="term" value="F:nucleotide binding"/>
    <property type="evidence" value="ECO:0007669"/>
    <property type="project" value="UniProtKB-KW"/>
</dbReference>
<comment type="catalytic activity">
    <reaction evidence="8">
        <text>RNA(n) + a ribonucleoside 5'-triphosphate = RNA(n+1) + diphosphate</text>
        <dbReference type="Rhea" id="RHEA:21248"/>
        <dbReference type="Rhea" id="RHEA-COMP:14527"/>
        <dbReference type="Rhea" id="RHEA-COMP:17342"/>
        <dbReference type="ChEBI" id="CHEBI:33019"/>
        <dbReference type="ChEBI" id="CHEBI:61557"/>
        <dbReference type="ChEBI" id="CHEBI:140395"/>
        <dbReference type="EC" id="2.7.7.48"/>
    </reaction>
</comment>
<gene>
    <name evidence="11" type="primary">SRR7976299_9_3</name>
</gene>
<feature type="binding site" evidence="9">
    <location>
        <position position="373"/>
    </location>
    <ligand>
        <name>Mg(2+)</name>
        <dbReference type="ChEBI" id="CHEBI:18420"/>
        <label>2</label>
    </ligand>
</feature>
<keyword evidence="3" id="KW-0808">Transferase</keyword>